<proteinExistence type="predicted"/>
<protein>
    <submittedName>
        <fullName evidence="2">Uncharacterized protein</fullName>
    </submittedName>
</protein>
<organism evidence="2 3">
    <name type="scientific">Bacteroides fragilis</name>
    <dbReference type="NCBI Taxonomy" id="817"/>
    <lineage>
        <taxon>Bacteria</taxon>
        <taxon>Pseudomonadati</taxon>
        <taxon>Bacteroidota</taxon>
        <taxon>Bacteroidia</taxon>
        <taxon>Bacteroidales</taxon>
        <taxon>Bacteroidaceae</taxon>
        <taxon>Bacteroides</taxon>
    </lineage>
</organism>
<accession>A0A413K4K8</accession>
<dbReference type="AlphaFoldDB" id="A0A413K4K8"/>
<name>A0A413K4K8_BACFG</name>
<feature type="region of interest" description="Disordered" evidence="1">
    <location>
        <begin position="1"/>
        <end position="21"/>
    </location>
</feature>
<reference evidence="2 3" key="1">
    <citation type="submission" date="2018-08" db="EMBL/GenBank/DDBJ databases">
        <title>A genome reference for cultivated species of the human gut microbiota.</title>
        <authorList>
            <person name="Zou Y."/>
            <person name="Xue W."/>
            <person name="Luo G."/>
        </authorList>
    </citation>
    <scope>NUCLEOTIDE SEQUENCE [LARGE SCALE GENOMIC DNA]</scope>
    <source>
        <strain evidence="2 3">OF01-1</strain>
    </source>
</reference>
<sequence>MEIPDFTDTENSGNIIKETRTSKRKNLNPEVDKKVVIPISSLPRLSWEFRTSNQDKAFITKQINTLGI</sequence>
<gene>
    <name evidence="2" type="ORF">DXA27_02205</name>
</gene>
<evidence type="ECO:0000313" key="2">
    <source>
        <dbReference type="EMBL" id="RGY71083.1"/>
    </source>
</evidence>
<dbReference type="EMBL" id="QSDG01000002">
    <property type="protein sequence ID" value="RGY71083.1"/>
    <property type="molecule type" value="Genomic_DNA"/>
</dbReference>
<dbReference type="Proteomes" id="UP000284614">
    <property type="component" value="Unassembled WGS sequence"/>
</dbReference>
<comment type="caution">
    <text evidence="2">The sequence shown here is derived from an EMBL/GenBank/DDBJ whole genome shotgun (WGS) entry which is preliminary data.</text>
</comment>
<evidence type="ECO:0000313" key="3">
    <source>
        <dbReference type="Proteomes" id="UP000284614"/>
    </source>
</evidence>
<evidence type="ECO:0000256" key="1">
    <source>
        <dbReference type="SAM" id="MobiDB-lite"/>
    </source>
</evidence>